<evidence type="ECO:0000256" key="5">
    <source>
        <dbReference type="PIRSR" id="PIRSR600888-1"/>
    </source>
</evidence>
<comment type="function">
    <text evidence="2 7">Catalyzes the epimerization of the C3' and C5'positions of dTDP-6-deoxy-D-xylo-4-hexulose, forming dTDP-6-deoxy-L-lyxo-4-hexulose.</text>
</comment>
<accession>A0A563DFK3</accession>
<comment type="subunit">
    <text evidence="7">Homodimer.</text>
</comment>
<organism evidence="8 9">
    <name type="scientific">Apibacter muscae</name>
    <dbReference type="NCBI Taxonomy" id="2509004"/>
    <lineage>
        <taxon>Bacteria</taxon>
        <taxon>Pseudomonadati</taxon>
        <taxon>Bacteroidota</taxon>
        <taxon>Flavobacteriia</taxon>
        <taxon>Flavobacteriales</taxon>
        <taxon>Weeksellaceae</taxon>
        <taxon>Apibacter</taxon>
    </lineage>
</organism>
<dbReference type="OrthoDB" id="9800680at2"/>
<proteinExistence type="inferred from homology"/>
<dbReference type="GO" id="GO:0008830">
    <property type="term" value="F:dTDP-4-dehydrorhamnose 3,5-epimerase activity"/>
    <property type="evidence" value="ECO:0007669"/>
    <property type="project" value="UniProtKB-UniRule"/>
</dbReference>
<evidence type="ECO:0000256" key="7">
    <source>
        <dbReference type="RuleBase" id="RU364069"/>
    </source>
</evidence>
<evidence type="ECO:0000256" key="2">
    <source>
        <dbReference type="ARBA" id="ARBA00001997"/>
    </source>
</evidence>
<evidence type="ECO:0000256" key="4">
    <source>
        <dbReference type="ARBA" id="ARBA00019595"/>
    </source>
</evidence>
<dbReference type="InterPro" id="IPR014710">
    <property type="entry name" value="RmlC-like_jellyroll"/>
</dbReference>
<dbReference type="UniPathway" id="UPA00124"/>
<dbReference type="EC" id="5.1.3.13" evidence="3 7"/>
<reference evidence="8 9" key="1">
    <citation type="submission" date="2019-02" db="EMBL/GenBank/DDBJ databases">
        <title>Apibacter muscae sp. nov.: a novel member of the house fly microbiota.</title>
        <authorList>
            <person name="Park R."/>
        </authorList>
    </citation>
    <scope>NUCLEOTIDE SEQUENCE [LARGE SCALE GENOMIC DNA]</scope>
    <source>
        <strain evidence="8 9">AL1</strain>
    </source>
</reference>
<comment type="similarity">
    <text evidence="7">Belongs to the dTDP-4-dehydrorhamnose 3,5-epimerase family.</text>
</comment>
<feature type="site" description="Participates in a stacking interaction with the thymidine ring of dTDP-4-oxo-6-deoxyglucose" evidence="6">
    <location>
        <position position="138"/>
    </location>
</feature>
<dbReference type="NCBIfam" id="TIGR01221">
    <property type="entry name" value="rmlC"/>
    <property type="match status" value="1"/>
</dbReference>
<evidence type="ECO:0000256" key="6">
    <source>
        <dbReference type="PIRSR" id="PIRSR600888-3"/>
    </source>
</evidence>
<keyword evidence="7 8" id="KW-0413">Isomerase</keyword>
<gene>
    <name evidence="8" type="primary">rfbC</name>
    <name evidence="8" type="ORF">ETU09_04085</name>
</gene>
<dbReference type="Gene3D" id="2.60.120.10">
    <property type="entry name" value="Jelly Rolls"/>
    <property type="match status" value="1"/>
</dbReference>
<dbReference type="EMBL" id="SELH01000016">
    <property type="protein sequence ID" value="TWP29026.1"/>
    <property type="molecule type" value="Genomic_DNA"/>
</dbReference>
<dbReference type="GO" id="GO:0000271">
    <property type="term" value="P:polysaccharide biosynthetic process"/>
    <property type="evidence" value="ECO:0007669"/>
    <property type="project" value="TreeGrafter"/>
</dbReference>
<protein>
    <recommendedName>
        <fullName evidence="4 7">dTDP-4-dehydrorhamnose 3,5-epimerase</fullName>
        <ecNumber evidence="3 7">5.1.3.13</ecNumber>
    </recommendedName>
    <alternativeName>
        <fullName evidence="7">Thymidine diphospho-4-keto-rhamnose 3,5-epimerase</fullName>
    </alternativeName>
</protein>
<dbReference type="Proteomes" id="UP000319499">
    <property type="component" value="Unassembled WGS sequence"/>
</dbReference>
<evidence type="ECO:0000256" key="3">
    <source>
        <dbReference type="ARBA" id="ARBA00012098"/>
    </source>
</evidence>
<sequence length="184" mass="21101">MKVVETELKGCFIIEPKVYEDSRGFFMETYNLKSFQEQIGYKPEFVQDNLSKSSFGVIRGLHQQLPPFAQAKLVYVLEGKVLDVAVDVRENSETYGQHIAVELSSENKKQLFIPKGFLHGFSVLSETVIFAYKCEGFYNKESEFGINPLDETLNINWGIEKGKEILSEKDRNAISFNQLKNRDL</sequence>
<dbReference type="PANTHER" id="PTHR21047">
    <property type="entry name" value="DTDP-6-DEOXY-D-GLUCOSE-3,5 EPIMERASE"/>
    <property type="match status" value="1"/>
</dbReference>
<dbReference type="AlphaFoldDB" id="A0A563DFK3"/>
<dbReference type="GO" id="GO:0005829">
    <property type="term" value="C:cytosol"/>
    <property type="evidence" value="ECO:0007669"/>
    <property type="project" value="TreeGrafter"/>
</dbReference>
<evidence type="ECO:0000313" key="9">
    <source>
        <dbReference type="Proteomes" id="UP000319499"/>
    </source>
</evidence>
<dbReference type="GO" id="GO:0019305">
    <property type="term" value="P:dTDP-rhamnose biosynthetic process"/>
    <property type="evidence" value="ECO:0007669"/>
    <property type="project" value="UniProtKB-UniRule"/>
</dbReference>
<dbReference type="Pfam" id="PF00908">
    <property type="entry name" value="dTDP_sugar_isom"/>
    <property type="match status" value="1"/>
</dbReference>
<dbReference type="SUPFAM" id="SSF51182">
    <property type="entry name" value="RmlC-like cupins"/>
    <property type="match status" value="1"/>
</dbReference>
<keyword evidence="9" id="KW-1185">Reference proteome</keyword>
<name>A0A563DFK3_9FLAO</name>
<dbReference type="InterPro" id="IPR000888">
    <property type="entry name" value="RmlC-like"/>
</dbReference>
<evidence type="ECO:0000256" key="1">
    <source>
        <dbReference type="ARBA" id="ARBA00001298"/>
    </source>
</evidence>
<dbReference type="RefSeq" id="WP_146261858.1">
    <property type="nucleotide sequence ID" value="NZ_SELG01000031.1"/>
</dbReference>
<feature type="active site" description="Proton acceptor" evidence="5">
    <location>
        <position position="62"/>
    </location>
</feature>
<comment type="caution">
    <text evidence="8">The sequence shown here is derived from an EMBL/GenBank/DDBJ whole genome shotgun (WGS) entry which is preliminary data.</text>
</comment>
<comment type="pathway">
    <text evidence="7">Carbohydrate biosynthesis; dTDP-L-rhamnose biosynthesis.</text>
</comment>
<comment type="catalytic activity">
    <reaction evidence="1 7">
        <text>dTDP-4-dehydro-6-deoxy-alpha-D-glucose = dTDP-4-dehydro-beta-L-rhamnose</text>
        <dbReference type="Rhea" id="RHEA:16969"/>
        <dbReference type="ChEBI" id="CHEBI:57649"/>
        <dbReference type="ChEBI" id="CHEBI:62830"/>
        <dbReference type="EC" id="5.1.3.13"/>
    </reaction>
</comment>
<evidence type="ECO:0000313" key="8">
    <source>
        <dbReference type="EMBL" id="TWP29026.1"/>
    </source>
</evidence>
<feature type="active site" description="Proton donor" evidence="5">
    <location>
        <position position="132"/>
    </location>
</feature>
<dbReference type="InterPro" id="IPR011051">
    <property type="entry name" value="RmlC_Cupin_sf"/>
</dbReference>
<dbReference type="CDD" id="cd00438">
    <property type="entry name" value="cupin_RmlC"/>
    <property type="match status" value="1"/>
</dbReference>
<dbReference type="PANTHER" id="PTHR21047:SF2">
    <property type="entry name" value="THYMIDINE DIPHOSPHO-4-KETO-RHAMNOSE 3,5-EPIMERASE"/>
    <property type="match status" value="1"/>
</dbReference>